<proteinExistence type="predicted"/>
<name>A0A8B8L2V8_ABRPR</name>
<dbReference type="PANTHER" id="PTHR12203">
    <property type="entry name" value="KDEL LYS-ASP-GLU-LEU CONTAINING - RELATED"/>
    <property type="match status" value="1"/>
</dbReference>
<evidence type="ECO:0000259" key="1">
    <source>
        <dbReference type="SMART" id="SM00672"/>
    </source>
</evidence>
<reference evidence="3" key="2">
    <citation type="submission" date="2025-08" db="UniProtKB">
        <authorList>
            <consortium name="RefSeq"/>
        </authorList>
    </citation>
    <scope>IDENTIFICATION</scope>
    <source>
        <tissue evidence="3">Young leaves</tissue>
    </source>
</reference>
<dbReference type="Pfam" id="PF05686">
    <property type="entry name" value="Glyco_transf_90"/>
    <property type="match status" value="1"/>
</dbReference>
<dbReference type="RefSeq" id="XP_027348989.1">
    <property type="nucleotide sequence ID" value="XM_027493188.1"/>
</dbReference>
<sequence>MTSTCPKDYYLTTFEQDQDSSAASTCPEHFKWIHEDLKPWKSTGITREMVERGENISQFRLVIIQGKAYLEKYEGSFQTRDLFTIWGILQLLRLYPGRIPDLELLFATGDVTVVQKQNFQGSQPMSPPPVFHYCGQKNAYDIVFPDWSFWGWAEVGIRPWEAVLQNIQESNKKIKWKDRVPSAFWKGNIRVSLNRYKLKKCNASDQHGSYAHIYSLHWDKEIDKGFQNTKLEDQCTHRYKIYVEGVAWSVSEKYILACDSMTLFIEPIYYDFFTRSLVPRQHYWPISNQSICEDVKYAVDWGNANPEKAEEIGKAGTRFIEENLKMKFVYDYMFHLLTEYARLLKFKPTIPEGAVEICSEILACPLDGLWRQYLVESMVNSPSDTPACTL</sequence>
<protein>
    <submittedName>
        <fullName evidence="3">O-glucosyltransferase rumi-like</fullName>
    </submittedName>
</protein>
<reference evidence="2" key="1">
    <citation type="journal article" date="2019" name="Toxins">
        <title>Detection of Abrin-Like and Prepropulchellin-Like Toxin Genes and Transcripts Using Whole Genome Sequencing and Full-Length Transcript Sequencing of Abrus precatorius.</title>
        <authorList>
            <person name="Hovde B.T."/>
            <person name="Daligault H.E."/>
            <person name="Hanschen E.R."/>
            <person name="Kunde Y.A."/>
            <person name="Johnson M.B."/>
            <person name="Starkenburg S.R."/>
            <person name="Johnson S.L."/>
        </authorList>
    </citation>
    <scope>NUCLEOTIDE SEQUENCE [LARGE SCALE GENOMIC DNA]</scope>
</reference>
<evidence type="ECO:0000313" key="3">
    <source>
        <dbReference type="RefSeq" id="XP_027348989.1"/>
    </source>
</evidence>
<dbReference type="InterPro" id="IPR051091">
    <property type="entry name" value="O-Glucosyltr/Glycosyltrsf_90"/>
</dbReference>
<dbReference type="GeneID" id="113860699"/>
<dbReference type="PANTHER" id="PTHR12203:SF85">
    <property type="entry name" value="GLYCOSYLTRANSFERASE FAMILY 90 PROTEIN"/>
    <property type="match status" value="1"/>
</dbReference>
<feature type="domain" description="Glycosyl transferase CAP10" evidence="1">
    <location>
        <begin position="98"/>
        <end position="347"/>
    </location>
</feature>
<keyword evidence="2" id="KW-1185">Reference proteome</keyword>
<dbReference type="KEGG" id="aprc:113860699"/>
<dbReference type="Proteomes" id="UP000694853">
    <property type="component" value="Unplaced"/>
</dbReference>
<dbReference type="SMART" id="SM00672">
    <property type="entry name" value="CAP10"/>
    <property type="match status" value="1"/>
</dbReference>
<dbReference type="InterPro" id="IPR006598">
    <property type="entry name" value="CAP10"/>
</dbReference>
<dbReference type="AlphaFoldDB" id="A0A8B8L2V8"/>
<accession>A0A8B8L2V8</accession>
<gene>
    <name evidence="3" type="primary">LOC113860699</name>
</gene>
<organism evidence="2 3">
    <name type="scientific">Abrus precatorius</name>
    <name type="common">Indian licorice</name>
    <name type="synonym">Glycine abrus</name>
    <dbReference type="NCBI Taxonomy" id="3816"/>
    <lineage>
        <taxon>Eukaryota</taxon>
        <taxon>Viridiplantae</taxon>
        <taxon>Streptophyta</taxon>
        <taxon>Embryophyta</taxon>
        <taxon>Tracheophyta</taxon>
        <taxon>Spermatophyta</taxon>
        <taxon>Magnoliopsida</taxon>
        <taxon>eudicotyledons</taxon>
        <taxon>Gunneridae</taxon>
        <taxon>Pentapetalae</taxon>
        <taxon>rosids</taxon>
        <taxon>fabids</taxon>
        <taxon>Fabales</taxon>
        <taxon>Fabaceae</taxon>
        <taxon>Papilionoideae</taxon>
        <taxon>50 kb inversion clade</taxon>
        <taxon>NPAAA clade</taxon>
        <taxon>indigoferoid/millettioid clade</taxon>
        <taxon>Abreae</taxon>
        <taxon>Abrus</taxon>
    </lineage>
</organism>
<evidence type="ECO:0000313" key="2">
    <source>
        <dbReference type="Proteomes" id="UP000694853"/>
    </source>
</evidence>